<evidence type="ECO:0000313" key="1">
    <source>
        <dbReference type="EMBL" id="KOF87873.1"/>
    </source>
</evidence>
<proteinExistence type="predicted"/>
<gene>
    <name evidence="1" type="ORF">OCBIM_22015924mg</name>
</gene>
<dbReference type="EMBL" id="KQ418303">
    <property type="protein sequence ID" value="KOF87873.1"/>
    <property type="molecule type" value="Genomic_DNA"/>
</dbReference>
<sequence length="49" mass="5591">MKLVPVLCVLYAQIYAKKLCACLADRMLSCKTFLKKGIVFSEENYVTIM</sequence>
<reference evidence="1" key="1">
    <citation type="submission" date="2015-07" db="EMBL/GenBank/DDBJ databases">
        <title>MeaNS - Measles Nucleotide Surveillance Program.</title>
        <authorList>
            <person name="Tran T."/>
            <person name="Druce J."/>
        </authorList>
    </citation>
    <scope>NUCLEOTIDE SEQUENCE</scope>
    <source>
        <strain evidence="1">UCB-OBI-ISO-001</strain>
        <tissue evidence="1">Gonad</tissue>
    </source>
</reference>
<dbReference type="AlphaFoldDB" id="A0A0L8HF33"/>
<organism evidence="1">
    <name type="scientific">Octopus bimaculoides</name>
    <name type="common">California two-spotted octopus</name>
    <dbReference type="NCBI Taxonomy" id="37653"/>
    <lineage>
        <taxon>Eukaryota</taxon>
        <taxon>Metazoa</taxon>
        <taxon>Spiralia</taxon>
        <taxon>Lophotrochozoa</taxon>
        <taxon>Mollusca</taxon>
        <taxon>Cephalopoda</taxon>
        <taxon>Coleoidea</taxon>
        <taxon>Octopodiformes</taxon>
        <taxon>Octopoda</taxon>
        <taxon>Incirrata</taxon>
        <taxon>Octopodidae</taxon>
        <taxon>Octopus</taxon>
    </lineage>
</organism>
<name>A0A0L8HF33_OCTBM</name>
<accession>A0A0L8HF33</accession>
<protein>
    <submittedName>
        <fullName evidence="1">Uncharacterized protein</fullName>
    </submittedName>
</protein>